<evidence type="ECO:0000256" key="5">
    <source>
        <dbReference type="ARBA" id="ARBA00022490"/>
    </source>
</evidence>
<evidence type="ECO:0000256" key="3">
    <source>
        <dbReference type="ARBA" id="ARBA00007653"/>
    </source>
</evidence>
<sequence>MFLEKLWIKYLRSFALENKYQAGSYDVVVVGAGHAGCEAGLAAARLGMKTLVLTTSMESIADMPCNPNIGGTGKGHIVREIDALGGEMAINIDKTFIQSRMLNTSKGPAVHSLRVQADKRKYHDEMKKVLEDNLDLFEQEVDKINYQDGKIVSCETVQGAIYETKAIIICTGTYLNGKILIGDYEKVSGPHGLSAATYLTDSLREMGFSIRRFKTGTPARVHRDSINYEKTTVQEGDKEVIPFSFLNEGKDYTDRRQEDCFLTYTTEETKQIIMDNLDRSPIYGGKIKGIGPRYCPSIEDKMVRFPDRDIHQVFIEPEGLSTKEMYVQGVSSSLPQEVQMEFYKTIIGLEDVKIMRPAYAIEYDMIDTRELKRTLESKAYSGLYFAGQINGSSGYEEAAGQGLIAGINAALKIKGEEEFILDRSDAYIGVLIDDLVTEGTNEPYRMMTSRCEYRLTMRQDNADERLSKKGRDIGLVTDERYQKMLDKREKITSEIERLKNIMLTPKDETNKALEELGSTPLNNGLTLYELIKRPEITYQNSVIFDPERSDLPSYISLSVQTEIKYEGYIKKQLKDIEKFKKLESKKLSHDIDYAKIPGLKKESAEKLNEIKPDSIGQASRISGVSPADINVLLIRLKTGELYG</sequence>
<evidence type="ECO:0000256" key="7">
    <source>
        <dbReference type="ARBA" id="ARBA00022694"/>
    </source>
</evidence>
<dbReference type="Proteomes" id="UP000005984">
    <property type="component" value="Unassembled WGS sequence"/>
</dbReference>
<reference evidence="14 15" key="1">
    <citation type="submission" date="2008-10" db="EMBL/GenBank/DDBJ databases">
        <authorList>
            <person name="Qin X."/>
            <person name="Bachman B."/>
            <person name="Battles P."/>
            <person name="Bell A."/>
            <person name="Bess C."/>
            <person name="Bickham C."/>
            <person name="Chaboub L."/>
            <person name="Chen D."/>
            <person name="Coyle M."/>
            <person name="Deiros D.R."/>
            <person name="Dinh H."/>
            <person name="Forbes L."/>
            <person name="Fowler G."/>
            <person name="Francisco L."/>
            <person name="Fu Q."/>
            <person name="Gubbala S."/>
            <person name="Hale W."/>
            <person name="Han Y."/>
            <person name="Hemphill L."/>
            <person name="Highlander S.K."/>
            <person name="Hirani K."/>
            <person name="Hogues M."/>
            <person name="Jackson L."/>
            <person name="Jakkamsetti A."/>
            <person name="Javaid M."/>
            <person name="Jiang H."/>
            <person name="Korchina V."/>
            <person name="Kovar C."/>
            <person name="Lara F."/>
            <person name="Lee S."/>
            <person name="Mata R."/>
            <person name="Mathew T."/>
            <person name="Moen C."/>
            <person name="Morales K."/>
            <person name="Munidasa M."/>
            <person name="Nazareth L."/>
            <person name="Ngo R."/>
            <person name="Nguyen L."/>
            <person name="Okwuonu G."/>
            <person name="Ongeri F."/>
            <person name="Patil S."/>
            <person name="Petrosino J."/>
            <person name="Pham C."/>
            <person name="Pham P."/>
            <person name="Pu L.-L."/>
            <person name="Puazo M."/>
            <person name="Raj R."/>
            <person name="Reid J."/>
            <person name="Rouhana J."/>
            <person name="Saada N."/>
            <person name="Shang Y."/>
            <person name="Simmons D."/>
            <person name="Thornton R."/>
            <person name="Warren J."/>
            <person name="Weissenberger G."/>
            <person name="Zhang J."/>
            <person name="Zhang L."/>
            <person name="Zhou C."/>
            <person name="Zhu D."/>
            <person name="Muzny D."/>
            <person name="Worley K."/>
            <person name="Gibbs R."/>
        </authorList>
    </citation>
    <scope>NUCLEOTIDE SEQUENCE [LARGE SCALE GENOMIC DNA]</scope>
    <source>
        <strain evidence="14 15">ATCC 51172</strain>
    </source>
</reference>
<dbReference type="PROSITE" id="PS01281">
    <property type="entry name" value="GIDA_2"/>
    <property type="match status" value="1"/>
</dbReference>
<dbReference type="STRING" id="525254.HMPREF0072_1143"/>
<dbReference type="GO" id="GO:0050660">
    <property type="term" value="F:flavin adenine dinucleotide binding"/>
    <property type="evidence" value="ECO:0007669"/>
    <property type="project" value="UniProtKB-UniRule"/>
</dbReference>
<keyword evidence="9 12" id="KW-0520">NAD</keyword>
<evidence type="ECO:0000256" key="8">
    <source>
        <dbReference type="ARBA" id="ARBA00022827"/>
    </source>
</evidence>
<dbReference type="Gene3D" id="3.50.50.60">
    <property type="entry name" value="FAD/NAD(P)-binding domain"/>
    <property type="match status" value="2"/>
</dbReference>
<dbReference type="FunFam" id="3.50.50.60:FF:000002">
    <property type="entry name" value="tRNA uridine 5-carboxymethylaminomethyl modification enzyme MnmG"/>
    <property type="match status" value="1"/>
</dbReference>
<evidence type="ECO:0000256" key="1">
    <source>
        <dbReference type="ARBA" id="ARBA00001974"/>
    </source>
</evidence>
<comment type="cofactor">
    <cofactor evidence="1 12">
        <name>FAD</name>
        <dbReference type="ChEBI" id="CHEBI:57692"/>
    </cofactor>
</comment>
<dbReference type="InterPro" id="IPR020595">
    <property type="entry name" value="MnmG-rel_CS"/>
</dbReference>
<dbReference type="Pfam" id="PF13932">
    <property type="entry name" value="SAM_GIDA_C"/>
    <property type="match status" value="1"/>
</dbReference>
<dbReference type="InterPro" id="IPR036188">
    <property type="entry name" value="FAD/NAD-bd_sf"/>
</dbReference>
<dbReference type="eggNOG" id="COG0445">
    <property type="taxonomic scope" value="Bacteria"/>
</dbReference>
<evidence type="ECO:0000256" key="12">
    <source>
        <dbReference type="HAMAP-Rule" id="MF_00129"/>
    </source>
</evidence>
<dbReference type="PANTHER" id="PTHR11806">
    <property type="entry name" value="GLUCOSE INHIBITED DIVISION PROTEIN A"/>
    <property type="match status" value="1"/>
</dbReference>
<dbReference type="InterPro" id="IPR049312">
    <property type="entry name" value="GIDA_C_N"/>
</dbReference>
<keyword evidence="5 12" id="KW-0963">Cytoplasm</keyword>
<evidence type="ECO:0000313" key="15">
    <source>
        <dbReference type="Proteomes" id="UP000005984"/>
    </source>
</evidence>
<proteinExistence type="inferred from homology"/>
<evidence type="ECO:0000256" key="6">
    <source>
        <dbReference type="ARBA" id="ARBA00022630"/>
    </source>
</evidence>
<dbReference type="GO" id="GO:0030488">
    <property type="term" value="P:tRNA methylation"/>
    <property type="evidence" value="ECO:0007669"/>
    <property type="project" value="TreeGrafter"/>
</dbReference>
<protein>
    <recommendedName>
        <fullName evidence="4 12">tRNA uridine 5-carboxymethylaminomethyl modification enzyme MnmG</fullName>
    </recommendedName>
    <alternativeName>
        <fullName evidence="11 12">Glucose-inhibited division protein A</fullName>
    </alternativeName>
</protein>
<dbReference type="Gene3D" id="1.10.10.1800">
    <property type="entry name" value="tRNA uridine 5-carboxymethylaminomethyl modification enzyme MnmG/GidA"/>
    <property type="match status" value="1"/>
</dbReference>
<evidence type="ECO:0000256" key="11">
    <source>
        <dbReference type="ARBA" id="ARBA00031800"/>
    </source>
</evidence>
<dbReference type="InterPro" id="IPR004416">
    <property type="entry name" value="MnmG"/>
</dbReference>
<comment type="caution">
    <text evidence="12">Lacks conserved residue(s) required for the propagation of feature annotation.</text>
</comment>
<dbReference type="InterPro" id="IPR026904">
    <property type="entry name" value="MnmG_C"/>
</dbReference>
<dbReference type="HOGENOM" id="CLU_007831_2_2_9"/>
<evidence type="ECO:0000259" key="13">
    <source>
        <dbReference type="SMART" id="SM01228"/>
    </source>
</evidence>
<evidence type="ECO:0000256" key="2">
    <source>
        <dbReference type="ARBA" id="ARBA00003717"/>
    </source>
</evidence>
<accession>C2BFM3</accession>
<name>C2BFM3_9FIRM</name>
<dbReference type="GO" id="GO:0002098">
    <property type="term" value="P:tRNA wobble uridine modification"/>
    <property type="evidence" value="ECO:0007669"/>
    <property type="project" value="InterPro"/>
</dbReference>
<keyword evidence="8 12" id="KW-0274">FAD</keyword>
<organism evidence="14 15">
    <name type="scientific">Anaerococcus lactolyticus ATCC 51172</name>
    <dbReference type="NCBI Taxonomy" id="525254"/>
    <lineage>
        <taxon>Bacteria</taxon>
        <taxon>Bacillati</taxon>
        <taxon>Bacillota</taxon>
        <taxon>Tissierellia</taxon>
        <taxon>Tissierellales</taxon>
        <taxon>Peptoniphilaceae</taxon>
        <taxon>Anaerococcus</taxon>
    </lineage>
</organism>
<keyword evidence="6 12" id="KW-0285">Flavoprotein</keyword>
<feature type="binding site" evidence="12">
    <location>
        <begin position="31"/>
        <end position="36"/>
    </location>
    <ligand>
        <name>FAD</name>
        <dbReference type="ChEBI" id="CHEBI:57692"/>
    </ligand>
</feature>
<evidence type="ECO:0000256" key="10">
    <source>
        <dbReference type="ARBA" id="ARBA00025948"/>
    </source>
</evidence>
<dbReference type="SMART" id="SM01228">
    <property type="entry name" value="GIDA_assoc_3"/>
    <property type="match status" value="1"/>
</dbReference>
<dbReference type="FunFam" id="1.10.150.570:FF:000001">
    <property type="entry name" value="tRNA uridine 5-carboxymethylaminomethyl modification enzyme MnmG"/>
    <property type="match status" value="1"/>
</dbReference>
<dbReference type="PROSITE" id="PS01280">
    <property type="entry name" value="GIDA_1"/>
    <property type="match status" value="1"/>
</dbReference>
<comment type="subcellular location">
    <subcellularLocation>
        <location evidence="12">Cytoplasm</location>
    </subcellularLocation>
</comment>
<dbReference type="PANTHER" id="PTHR11806:SF0">
    <property type="entry name" value="PROTEIN MTO1 HOMOLOG, MITOCHONDRIAL"/>
    <property type="match status" value="1"/>
</dbReference>
<dbReference type="GO" id="GO:0005829">
    <property type="term" value="C:cytosol"/>
    <property type="evidence" value="ECO:0007669"/>
    <property type="project" value="TreeGrafter"/>
</dbReference>
<comment type="similarity">
    <text evidence="3 12">Belongs to the MnmG family.</text>
</comment>
<dbReference type="HAMAP" id="MF_00129">
    <property type="entry name" value="MnmG_GidA"/>
    <property type="match status" value="1"/>
</dbReference>
<gene>
    <name evidence="12" type="primary">mnmG</name>
    <name evidence="12 14" type="synonym">gidA</name>
    <name evidence="14" type="ORF">HMPREF0072_1143</name>
</gene>
<evidence type="ECO:0000256" key="4">
    <source>
        <dbReference type="ARBA" id="ARBA00020461"/>
    </source>
</evidence>
<dbReference type="Gene3D" id="1.10.150.570">
    <property type="entry name" value="GidA associated domain, C-terminal subdomain"/>
    <property type="match status" value="1"/>
</dbReference>
<evidence type="ECO:0000256" key="9">
    <source>
        <dbReference type="ARBA" id="ARBA00023027"/>
    </source>
</evidence>
<comment type="caution">
    <text evidence="14">The sequence shown here is derived from an EMBL/GenBank/DDBJ whole genome shotgun (WGS) entry which is preliminary data.</text>
</comment>
<dbReference type="AlphaFoldDB" id="C2BFM3"/>
<dbReference type="InterPro" id="IPR047001">
    <property type="entry name" value="MnmG_C_subdom"/>
</dbReference>
<keyword evidence="15" id="KW-1185">Reference proteome</keyword>
<comment type="function">
    <text evidence="2 12">NAD-binding protein involved in the addition of a carboxymethylaminomethyl (cmnm) group at the wobble position (U34) of certain tRNAs, forming tRNA-cmnm(5)s(2)U34.</text>
</comment>
<dbReference type="EMBL" id="ABYO01000196">
    <property type="protein sequence ID" value="EEI86310.1"/>
    <property type="molecule type" value="Genomic_DNA"/>
</dbReference>
<dbReference type="FunFam" id="1.10.10.1800:FF:000001">
    <property type="entry name" value="tRNA uridine 5-carboxymethylaminomethyl modification enzyme MnmG"/>
    <property type="match status" value="1"/>
</dbReference>
<dbReference type="NCBIfam" id="TIGR00136">
    <property type="entry name" value="mnmG_gidA"/>
    <property type="match status" value="1"/>
</dbReference>
<dbReference type="SUPFAM" id="SSF51905">
    <property type="entry name" value="FAD/NAD(P)-binding domain"/>
    <property type="match status" value="1"/>
</dbReference>
<dbReference type="Pfam" id="PF01134">
    <property type="entry name" value="GIDA"/>
    <property type="match status" value="1"/>
</dbReference>
<comment type="subunit">
    <text evidence="10 12">Homodimer. Heterotetramer of two MnmE and two MnmG subunits.</text>
</comment>
<dbReference type="InterPro" id="IPR002218">
    <property type="entry name" value="MnmG-rel"/>
</dbReference>
<dbReference type="InterPro" id="IPR040131">
    <property type="entry name" value="MnmG_N"/>
</dbReference>
<feature type="domain" description="tRNA uridine 5-carboxymethylaminomethyl modification enzyme C-terminal subdomain" evidence="13">
    <location>
        <begin position="563"/>
        <end position="634"/>
    </location>
</feature>
<dbReference type="Pfam" id="PF21680">
    <property type="entry name" value="GIDA_C_1st"/>
    <property type="match status" value="1"/>
</dbReference>
<dbReference type="PRINTS" id="PR00411">
    <property type="entry name" value="PNDRDTASEI"/>
</dbReference>
<evidence type="ECO:0000313" key="14">
    <source>
        <dbReference type="EMBL" id="EEI86310.1"/>
    </source>
</evidence>
<keyword evidence="7 12" id="KW-0819">tRNA processing</keyword>
<dbReference type="InterPro" id="IPR044920">
    <property type="entry name" value="MnmG_C_subdom_sf"/>
</dbReference>